<evidence type="ECO:0000256" key="10">
    <source>
        <dbReference type="SAM" id="MobiDB-lite"/>
    </source>
</evidence>
<dbReference type="EMBL" id="CP139965">
    <property type="protein sequence ID" value="WQD79652.1"/>
    <property type="molecule type" value="Genomic_DNA"/>
</dbReference>
<dbReference type="InterPro" id="IPR011006">
    <property type="entry name" value="CheY-like_superfamily"/>
</dbReference>
<dbReference type="SUPFAM" id="SSF52172">
    <property type="entry name" value="CheY-like"/>
    <property type="match status" value="1"/>
</dbReference>
<evidence type="ECO:0000256" key="1">
    <source>
        <dbReference type="ARBA" id="ARBA00004496"/>
    </source>
</evidence>
<dbReference type="Gene3D" id="1.10.10.10">
    <property type="entry name" value="Winged helix-like DNA-binding domain superfamily/Winged helix DNA-binding domain"/>
    <property type="match status" value="1"/>
</dbReference>
<gene>
    <name evidence="13" type="ORF">U0042_08210</name>
</gene>
<evidence type="ECO:0000256" key="8">
    <source>
        <dbReference type="PROSITE-ProRule" id="PRU00169"/>
    </source>
</evidence>
<keyword evidence="4" id="KW-0902">Two-component regulatory system</keyword>
<dbReference type="Gene3D" id="3.40.50.2300">
    <property type="match status" value="1"/>
</dbReference>
<evidence type="ECO:0000259" key="11">
    <source>
        <dbReference type="PROSITE" id="PS50110"/>
    </source>
</evidence>
<evidence type="ECO:0000256" key="6">
    <source>
        <dbReference type="ARBA" id="ARBA00023125"/>
    </source>
</evidence>
<protein>
    <submittedName>
        <fullName evidence="13">Response regulator transcription factor</fullName>
    </submittedName>
</protein>
<dbReference type="PANTHER" id="PTHR48111">
    <property type="entry name" value="REGULATOR OF RPOS"/>
    <property type="match status" value="1"/>
</dbReference>
<dbReference type="PROSITE" id="PS51755">
    <property type="entry name" value="OMPR_PHOB"/>
    <property type="match status" value="1"/>
</dbReference>
<feature type="domain" description="Response regulatory" evidence="11">
    <location>
        <begin position="2"/>
        <end position="117"/>
    </location>
</feature>
<accession>A0ABZ0WQL0</accession>
<organism evidence="13 14">
    <name type="scientific">Paraburkholderia kururiensis</name>
    <dbReference type="NCBI Taxonomy" id="984307"/>
    <lineage>
        <taxon>Bacteria</taxon>
        <taxon>Pseudomonadati</taxon>
        <taxon>Pseudomonadota</taxon>
        <taxon>Betaproteobacteria</taxon>
        <taxon>Burkholderiales</taxon>
        <taxon>Burkholderiaceae</taxon>
        <taxon>Paraburkholderia</taxon>
    </lineage>
</organism>
<evidence type="ECO:0000256" key="5">
    <source>
        <dbReference type="ARBA" id="ARBA00023015"/>
    </source>
</evidence>
<keyword evidence="6 9" id="KW-0238">DNA-binding</keyword>
<dbReference type="Proteomes" id="UP001325479">
    <property type="component" value="Chromosome"/>
</dbReference>
<dbReference type="SUPFAM" id="SSF46894">
    <property type="entry name" value="C-terminal effector domain of the bipartite response regulators"/>
    <property type="match status" value="1"/>
</dbReference>
<dbReference type="PANTHER" id="PTHR48111:SF35">
    <property type="entry name" value="TRANSCRIPTIONAL REGULATORY PROTEIN QSEB"/>
    <property type="match status" value="1"/>
</dbReference>
<comment type="subcellular location">
    <subcellularLocation>
        <location evidence="1">Cytoplasm</location>
    </subcellularLocation>
</comment>
<dbReference type="InterPro" id="IPR001867">
    <property type="entry name" value="OmpR/PhoB-type_DNA-bd"/>
</dbReference>
<name>A0ABZ0WQL0_9BURK</name>
<dbReference type="Pfam" id="PF00486">
    <property type="entry name" value="Trans_reg_C"/>
    <property type="match status" value="1"/>
</dbReference>
<evidence type="ECO:0000259" key="12">
    <source>
        <dbReference type="PROSITE" id="PS51755"/>
    </source>
</evidence>
<dbReference type="CDD" id="cd00383">
    <property type="entry name" value="trans_reg_C"/>
    <property type="match status" value="1"/>
</dbReference>
<feature type="modified residue" description="4-aspartylphosphate" evidence="8">
    <location>
        <position position="51"/>
    </location>
</feature>
<keyword evidence="7" id="KW-0804">Transcription</keyword>
<reference evidence="13 14" key="1">
    <citation type="submission" date="2023-12" db="EMBL/GenBank/DDBJ databases">
        <title>Genome sequencing and assembly of bacterial species from a model synthetic community.</title>
        <authorList>
            <person name="Hogle S.L."/>
        </authorList>
    </citation>
    <scope>NUCLEOTIDE SEQUENCE [LARGE SCALE GENOMIC DNA]</scope>
    <source>
        <strain evidence="13 14">HAMBI 2494</strain>
    </source>
</reference>
<proteinExistence type="predicted"/>
<sequence length="379" mass="41321">MKLAVMTRSTALFRLICQCFEADGATCSQFADDVTLARAVYREDFSAILIDAETGVNPLRPVLARRACYADRRAPLIVVGARGDRASIARTFDAGADDVVLSPIDSRELVLRVHLALRRFQPVQPSDADDRLECGVYRLDRRSCVVHVAGDTVRLTSREFATAWLLFSRPGEYVSRRQIAGAVWSSSEDIVGRTLEQHIYKLRKKLELNGAHGVHLRTMYAHGYRIELAETAAAQSTDEMHEASGLNDTGAARHNATHESHNSHPSHNAQHEPETVMRTATPRHVAVLAAVVQRKDAAAAVTRAAPADATESLVLEEALRPQVHPAGSAAALDARPWSDTDSDAYPPPAASLTACAQTAARVVRTPWAGTTRTPRSSRN</sequence>
<dbReference type="InterPro" id="IPR036388">
    <property type="entry name" value="WH-like_DNA-bd_sf"/>
</dbReference>
<dbReference type="InterPro" id="IPR039420">
    <property type="entry name" value="WalR-like"/>
</dbReference>
<feature type="domain" description="OmpR/PhoB-type" evidence="12">
    <location>
        <begin position="129"/>
        <end position="228"/>
    </location>
</feature>
<dbReference type="InterPro" id="IPR001789">
    <property type="entry name" value="Sig_transdc_resp-reg_receiver"/>
</dbReference>
<evidence type="ECO:0000256" key="3">
    <source>
        <dbReference type="ARBA" id="ARBA00022553"/>
    </source>
</evidence>
<evidence type="ECO:0000313" key="14">
    <source>
        <dbReference type="Proteomes" id="UP001325479"/>
    </source>
</evidence>
<dbReference type="SMART" id="SM00862">
    <property type="entry name" value="Trans_reg_C"/>
    <property type="match status" value="1"/>
</dbReference>
<evidence type="ECO:0000256" key="4">
    <source>
        <dbReference type="ARBA" id="ARBA00023012"/>
    </source>
</evidence>
<evidence type="ECO:0000256" key="9">
    <source>
        <dbReference type="PROSITE-ProRule" id="PRU01091"/>
    </source>
</evidence>
<feature type="DNA-binding region" description="OmpR/PhoB-type" evidence="9">
    <location>
        <begin position="129"/>
        <end position="228"/>
    </location>
</feature>
<evidence type="ECO:0000256" key="2">
    <source>
        <dbReference type="ARBA" id="ARBA00022490"/>
    </source>
</evidence>
<dbReference type="PROSITE" id="PS50110">
    <property type="entry name" value="RESPONSE_REGULATORY"/>
    <property type="match status" value="1"/>
</dbReference>
<keyword evidence="3 8" id="KW-0597">Phosphoprotein</keyword>
<keyword evidence="14" id="KW-1185">Reference proteome</keyword>
<dbReference type="InterPro" id="IPR016032">
    <property type="entry name" value="Sig_transdc_resp-reg_C-effctor"/>
</dbReference>
<dbReference type="RefSeq" id="WP_232833325.1">
    <property type="nucleotide sequence ID" value="NZ_CP139965.1"/>
</dbReference>
<feature type="region of interest" description="Disordered" evidence="10">
    <location>
        <begin position="237"/>
        <end position="273"/>
    </location>
</feature>
<keyword evidence="5" id="KW-0805">Transcription regulation</keyword>
<keyword evidence="2" id="KW-0963">Cytoplasm</keyword>
<evidence type="ECO:0000256" key="7">
    <source>
        <dbReference type="ARBA" id="ARBA00023163"/>
    </source>
</evidence>
<evidence type="ECO:0000313" key="13">
    <source>
        <dbReference type="EMBL" id="WQD79652.1"/>
    </source>
</evidence>